<evidence type="ECO:0000313" key="4">
    <source>
        <dbReference type="EMBL" id="SOB51967.1"/>
    </source>
</evidence>
<dbReference type="RefSeq" id="WP_097191722.1">
    <property type="nucleotide sequence ID" value="NZ_OBKZ01000015.1"/>
</dbReference>
<dbReference type="InterPro" id="IPR050832">
    <property type="entry name" value="Bact_Acetyltransf"/>
</dbReference>
<dbReference type="InterPro" id="IPR000182">
    <property type="entry name" value="GNAT_dom"/>
</dbReference>
<keyword evidence="1" id="KW-0808">Transferase</keyword>
<organism evidence="4 5">
    <name type="scientific">Pseudomonas lundensis</name>
    <dbReference type="NCBI Taxonomy" id="86185"/>
    <lineage>
        <taxon>Bacteria</taxon>
        <taxon>Pseudomonadati</taxon>
        <taxon>Pseudomonadota</taxon>
        <taxon>Gammaproteobacteria</taxon>
        <taxon>Pseudomonadales</taxon>
        <taxon>Pseudomonadaceae</taxon>
        <taxon>Pseudomonas</taxon>
    </lineage>
</organism>
<gene>
    <name evidence="4" type="ORF">PLUA15_220060</name>
</gene>
<dbReference type="SUPFAM" id="SSF55729">
    <property type="entry name" value="Acyl-CoA N-acyltransferases (Nat)"/>
    <property type="match status" value="1"/>
</dbReference>
<dbReference type="CDD" id="cd04301">
    <property type="entry name" value="NAT_SF"/>
    <property type="match status" value="1"/>
</dbReference>
<dbReference type="InterPro" id="IPR016181">
    <property type="entry name" value="Acyl_CoA_acyltransferase"/>
</dbReference>
<evidence type="ECO:0000313" key="5">
    <source>
        <dbReference type="Proteomes" id="UP000219564"/>
    </source>
</evidence>
<evidence type="ECO:0000256" key="1">
    <source>
        <dbReference type="ARBA" id="ARBA00022679"/>
    </source>
</evidence>
<dbReference type="EMBL" id="OBKZ01000015">
    <property type="protein sequence ID" value="SOB51967.1"/>
    <property type="molecule type" value="Genomic_DNA"/>
</dbReference>
<evidence type="ECO:0000256" key="2">
    <source>
        <dbReference type="ARBA" id="ARBA00023315"/>
    </source>
</evidence>
<reference evidence="4 5" key="1">
    <citation type="submission" date="2017-08" db="EMBL/GenBank/DDBJ databases">
        <authorList>
            <person name="Chaillou S."/>
        </authorList>
    </citation>
    <scope>NUCLEOTIDE SEQUENCE [LARGE SCALE GENOMIC DNA]</scope>
    <source>
        <strain evidence="4 5">MFPA15A1205</strain>
    </source>
</reference>
<dbReference type="Proteomes" id="UP000219564">
    <property type="component" value="Unassembled WGS sequence"/>
</dbReference>
<evidence type="ECO:0000259" key="3">
    <source>
        <dbReference type="PROSITE" id="PS51186"/>
    </source>
</evidence>
<keyword evidence="2" id="KW-0012">Acyltransferase</keyword>
<proteinExistence type="predicted"/>
<dbReference type="Gene3D" id="3.40.630.30">
    <property type="match status" value="1"/>
</dbReference>
<dbReference type="GO" id="GO:0016747">
    <property type="term" value="F:acyltransferase activity, transferring groups other than amino-acyl groups"/>
    <property type="evidence" value="ECO:0007669"/>
    <property type="project" value="InterPro"/>
</dbReference>
<dbReference type="Pfam" id="PF00583">
    <property type="entry name" value="Acetyltransf_1"/>
    <property type="match status" value="1"/>
</dbReference>
<accession>A0AAX2H540</accession>
<protein>
    <submittedName>
        <fullName evidence="4">GCN5-like N-acetyltransferase</fullName>
    </submittedName>
</protein>
<dbReference type="PROSITE" id="PS51186">
    <property type="entry name" value="GNAT"/>
    <property type="match status" value="1"/>
</dbReference>
<dbReference type="PANTHER" id="PTHR43877">
    <property type="entry name" value="AMINOALKYLPHOSPHONATE N-ACETYLTRANSFERASE-RELATED-RELATED"/>
    <property type="match status" value="1"/>
</dbReference>
<dbReference type="AlphaFoldDB" id="A0AAX2H540"/>
<feature type="domain" description="N-acetyltransferase" evidence="3">
    <location>
        <begin position="26"/>
        <end position="158"/>
    </location>
</feature>
<comment type="caution">
    <text evidence="4">The sequence shown here is derived from an EMBL/GenBank/DDBJ whole genome shotgun (WGS) entry which is preliminary data.</text>
</comment>
<sequence length="158" mass="17397">MSGACLLLRKDLRAPLPPAQSWPEGFTLSTLNPSLIEPVHALLVAGYADGQGSVLPLQAWQQALGRDADYDPTLCFVLRHAARVVGVAQAWTSAYLKDLVVHPAYRGRGLGSTLLEHVFLAFRQRGEACVDLKVMEHNLKARTLYARHGMVLVQRETL</sequence>
<name>A0AAX2H540_9PSED</name>